<evidence type="ECO:0000256" key="1">
    <source>
        <dbReference type="SAM" id="MobiDB-lite"/>
    </source>
</evidence>
<comment type="caution">
    <text evidence="2">The sequence shown here is derived from an EMBL/GenBank/DDBJ whole genome shotgun (WGS) entry which is preliminary data.</text>
</comment>
<sequence>MAFSNRFAALAEDSDDEGGLRFAESGIAAAEAQAEEAKKDNIGHSSTHAMLDALCGIDGAGPSLPATAGRTVGQKWGGMSAHLSASTQATEPGASAGGSDEPDPFAGKGGVLGGMAGALAALKGEGKADSPAPAAPAGQPAREAAGRGMANPFLSTGGARRRGAASDKAGAAAITMGTVEAAMLAADADEPARWNFGELLDEAAKETDKAEAALQEQLLKRLEAAHDADVETRGVAAAQRRLKAKGANRKLNKEAGLKEFERLSALGARRGVRENNRQKRARARRVLKNLY</sequence>
<accession>A0A5A8D444</accession>
<dbReference type="Proteomes" id="UP000325113">
    <property type="component" value="Unassembled WGS sequence"/>
</dbReference>
<reference evidence="2 3" key="1">
    <citation type="submission" date="2019-07" db="EMBL/GenBank/DDBJ databases">
        <title>Genomes of Cafeteria roenbergensis.</title>
        <authorList>
            <person name="Fischer M.G."/>
            <person name="Hackl T."/>
            <person name="Roman M."/>
        </authorList>
    </citation>
    <scope>NUCLEOTIDE SEQUENCE [LARGE SCALE GENOMIC DNA]</scope>
    <source>
        <strain evidence="2 3">Cflag</strain>
    </source>
</reference>
<gene>
    <name evidence="2" type="ORF">FNF31_04590</name>
</gene>
<evidence type="ECO:0000313" key="3">
    <source>
        <dbReference type="Proteomes" id="UP000325113"/>
    </source>
</evidence>
<feature type="region of interest" description="Disordered" evidence="1">
    <location>
        <begin position="124"/>
        <end position="164"/>
    </location>
</feature>
<protein>
    <submittedName>
        <fullName evidence="2">Uncharacterized protein</fullName>
    </submittedName>
</protein>
<feature type="compositionally biased region" description="Low complexity" evidence="1">
    <location>
        <begin position="124"/>
        <end position="148"/>
    </location>
</feature>
<dbReference type="EMBL" id="VLTM01000049">
    <property type="protein sequence ID" value="KAA0159945.1"/>
    <property type="molecule type" value="Genomic_DNA"/>
</dbReference>
<name>A0A5A8D444_CAFRO</name>
<proteinExistence type="predicted"/>
<organism evidence="2 3">
    <name type="scientific">Cafeteria roenbergensis</name>
    <name type="common">Marine flagellate</name>
    <dbReference type="NCBI Taxonomy" id="33653"/>
    <lineage>
        <taxon>Eukaryota</taxon>
        <taxon>Sar</taxon>
        <taxon>Stramenopiles</taxon>
        <taxon>Bigyra</taxon>
        <taxon>Opalozoa</taxon>
        <taxon>Bicosoecida</taxon>
        <taxon>Cafeteriaceae</taxon>
        <taxon>Cafeteria</taxon>
    </lineage>
</organism>
<feature type="region of interest" description="Disordered" evidence="1">
    <location>
        <begin position="82"/>
        <end position="110"/>
    </location>
</feature>
<evidence type="ECO:0000313" key="2">
    <source>
        <dbReference type="EMBL" id="KAA0159945.1"/>
    </source>
</evidence>
<dbReference type="AlphaFoldDB" id="A0A5A8D444"/>